<proteinExistence type="predicted"/>
<dbReference type="Gene3D" id="3.30.60.10">
    <property type="entry name" value="Endochitinase-like"/>
    <property type="match status" value="1"/>
</dbReference>
<comment type="caution">
    <text evidence="2">Lacks conserved residue(s) required for the propagation of feature annotation.</text>
</comment>
<dbReference type="SUPFAM" id="SSF57016">
    <property type="entry name" value="Plant lectins/antimicrobial peptides"/>
    <property type="match status" value="1"/>
</dbReference>
<keyword evidence="7" id="KW-1185">Reference proteome</keyword>
<evidence type="ECO:0000256" key="3">
    <source>
        <dbReference type="SAM" id="MobiDB-lite"/>
    </source>
</evidence>
<evidence type="ECO:0000259" key="5">
    <source>
        <dbReference type="PROSITE" id="PS50941"/>
    </source>
</evidence>
<comment type="caution">
    <text evidence="6">The sequence shown here is derived from an EMBL/GenBank/DDBJ whole genome shotgun (WGS) entry which is preliminary data.</text>
</comment>
<feature type="region of interest" description="Disordered" evidence="3">
    <location>
        <begin position="509"/>
        <end position="546"/>
    </location>
</feature>
<keyword evidence="4" id="KW-0732">Signal</keyword>
<sequence length="869" mass="94289">MLPVLLVSFIIPLVTSAHLIAKDGACGAKVGLTCLGSNFGNCCSQWNFCGASDIHCGVGCQAEYGNCDEIGEFEDMNITPDGSCGGKSCSAEFGECWGNDNEKDWDEGDERTWDEENEDDEEENIMKPNTGFIYWTRDSIVISVKLFCNFFQWSYQSYVFFNMVNYQDYITSIGWLPLSSQSSNIIVIRLRSFHARAIGSGTDIVILDQDNVLFPLGIAQLKCSIYVRASKQGQKCAEGSVGFQVVVGGVTCASLRITNEADYVEDATVDFTTTRQVLRITSDGQTEISVEQGNVSGDVKVIIDAKSGSETAPVDIWVDDVVVKPVYKKCVAWALADFDMAGIFNQHGVPHLTTPNTGPPVSLYLAATHLGSVFHKNGIPKLGFPNVCLPYPFGQANLLVSPAARDNEGHDPSEADHSRAASRPRALELLSNIEDRKENNENLRPSVQHLDCLEGPPGIATNASVVEIYDGLDRSGCIANEAAEIALPSSSSSSRKSSLNENSFSLSATNVSNGSSDDEASAFPLSESSSPSLSSPSTVADSGGHTSHTYDGLNLGYENKLDELVLRSPTACPITEDSCRKHDGETTLNPNTSLHVWSMPEEDGATYLDNFLKHHFFSQGTDSTTWTLDQKKYTEPVVLHNVTKPGQIFSKSRKISGLKACSAGMGDQSVVVLGWNNLAVWRRASEASVSSYPKSSCMYILETARKFELAMYSYLAGLRQKTPTEDLKHFHGTYLVHCTLAWKGSDNHSVKDWEICGDIRTVVTMTIGVGPVPGLLAGTMKFAGVEYTMLMARQAIMIRVYLEGTDWSTIPIIDYGPHYAKLAYHMADSAGNESEGFLLFSIGGYTSFSGTGSTPGNGGIGIVLQGFEV</sequence>
<protein>
    <recommendedName>
        <fullName evidence="5">Chitin-binding type-1 domain-containing protein</fullName>
    </recommendedName>
</protein>
<keyword evidence="1 2" id="KW-0147">Chitin-binding</keyword>
<dbReference type="Proteomes" id="UP001280581">
    <property type="component" value="Unassembled WGS sequence"/>
</dbReference>
<feature type="compositionally biased region" description="Basic and acidic residues" evidence="3">
    <location>
        <begin position="405"/>
        <end position="419"/>
    </location>
</feature>
<dbReference type="PROSITE" id="PS50941">
    <property type="entry name" value="CHIT_BIND_I_2"/>
    <property type="match status" value="1"/>
</dbReference>
<feature type="domain" description="Chitin-binding type-1" evidence="5">
    <location>
        <begin position="23"/>
        <end position="69"/>
    </location>
</feature>
<dbReference type="EMBL" id="WVTA01000016">
    <property type="protein sequence ID" value="KAK3201436.1"/>
    <property type="molecule type" value="Genomic_DNA"/>
</dbReference>
<dbReference type="InterPro" id="IPR036861">
    <property type="entry name" value="Endochitinase-like_sf"/>
</dbReference>
<feature type="compositionally biased region" description="Low complexity" evidence="3">
    <location>
        <begin position="521"/>
        <end position="537"/>
    </location>
</feature>
<evidence type="ECO:0000313" key="6">
    <source>
        <dbReference type="EMBL" id="KAK3201436.1"/>
    </source>
</evidence>
<dbReference type="InterPro" id="IPR001002">
    <property type="entry name" value="Chitin-bd_1"/>
</dbReference>
<feature type="chain" id="PRO_5042839663" description="Chitin-binding type-1 domain-containing protein" evidence="4">
    <location>
        <begin position="17"/>
        <end position="869"/>
    </location>
</feature>
<evidence type="ECO:0000313" key="7">
    <source>
        <dbReference type="Proteomes" id="UP001280581"/>
    </source>
</evidence>
<reference evidence="6 7" key="1">
    <citation type="submission" date="2021-02" db="EMBL/GenBank/DDBJ databases">
        <title>Genome assembly of Pseudopithomyces chartarum.</title>
        <authorList>
            <person name="Jauregui R."/>
            <person name="Singh J."/>
            <person name="Voisey C."/>
        </authorList>
    </citation>
    <scope>NUCLEOTIDE SEQUENCE [LARGE SCALE GENOMIC DNA]</scope>
    <source>
        <strain evidence="6 7">AGR01</strain>
    </source>
</reference>
<name>A0AAN6LSS6_9PLEO</name>
<dbReference type="GO" id="GO:0008061">
    <property type="term" value="F:chitin binding"/>
    <property type="evidence" value="ECO:0007669"/>
    <property type="project" value="UniProtKB-UniRule"/>
</dbReference>
<gene>
    <name evidence="6" type="ORF">GRF29_185g955710</name>
</gene>
<keyword evidence="2" id="KW-1015">Disulfide bond</keyword>
<evidence type="ECO:0000256" key="2">
    <source>
        <dbReference type="PROSITE-ProRule" id="PRU00261"/>
    </source>
</evidence>
<dbReference type="CDD" id="cd11618">
    <property type="entry name" value="ChtBD1_1"/>
    <property type="match status" value="1"/>
</dbReference>
<feature type="disulfide bond" evidence="2">
    <location>
        <begin position="42"/>
        <end position="56"/>
    </location>
</feature>
<feature type="region of interest" description="Disordered" evidence="3">
    <location>
        <begin position="100"/>
        <end position="122"/>
    </location>
</feature>
<evidence type="ECO:0000256" key="1">
    <source>
        <dbReference type="ARBA" id="ARBA00022669"/>
    </source>
</evidence>
<accession>A0AAN6LSS6</accession>
<feature type="region of interest" description="Disordered" evidence="3">
    <location>
        <begin position="403"/>
        <end position="423"/>
    </location>
</feature>
<organism evidence="6 7">
    <name type="scientific">Pseudopithomyces chartarum</name>
    <dbReference type="NCBI Taxonomy" id="1892770"/>
    <lineage>
        <taxon>Eukaryota</taxon>
        <taxon>Fungi</taxon>
        <taxon>Dikarya</taxon>
        <taxon>Ascomycota</taxon>
        <taxon>Pezizomycotina</taxon>
        <taxon>Dothideomycetes</taxon>
        <taxon>Pleosporomycetidae</taxon>
        <taxon>Pleosporales</taxon>
        <taxon>Massarineae</taxon>
        <taxon>Didymosphaeriaceae</taxon>
        <taxon>Pseudopithomyces</taxon>
    </lineage>
</organism>
<feature type="signal peptide" evidence="4">
    <location>
        <begin position="1"/>
        <end position="16"/>
    </location>
</feature>
<dbReference type="AlphaFoldDB" id="A0AAN6LSS6"/>
<feature type="compositionally biased region" description="Acidic residues" evidence="3">
    <location>
        <begin position="103"/>
        <end position="122"/>
    </location>
</feature>
<evidence type="ECO:0000256" key="4">
    <source>
        <dbReference type="SAM" id="SignalP"/>
    </source>
</evidence>